<feature type="compositionally biased region" description="Low complexity" evidence="1">
    <location>
        <begin position="129"/>
        <end position="141"/>
    </location>
</feature>
<name>A0ABR3EVC7_9AGAR</name>
<evidence type="ECO:0000313" key="2">
    <source>
        <dbReference type="EMBL" id="KAL0566850.1"/>
    </source>
</evidence>
<sequence length="188" mass="20544">MQEAPYHKTLASLIPASVGASRRHRILAARELKALETEADTLRREVNMWRLGAGRVPMRYERRSASFKSLVNGEMEVDYGAFVDVDLVDMKDGESGSHGTNHSVENRKTLESSSPDSENEEANILTLHSPTSPDSSSSSSCSSPIGFGFDPSLNSTPGEDLFKFYQAFLSHPSRFATALLDLSGPSAY</sequence>
<dbReference type="EMBL" id="JBAHYK010001754">
    <property type="protein sequence ID" value="KAL0566850.1"/>
    <property type="molecule type" value="Genomic_DNA"/>
</dbReference>
<accession>A0ABR3EVC7</accession>
<protein>
    <submittedName>
        <fullName evidence="2">Uncharacterized protein</fullName>
    </submittedName>
</protein>
<dbReference type="Proteomes" id="UP001465976">
    <property type="component" value="Unassembled WGS sequence"/>
</dbReference>
<comment type="caution">
    <text evidence="2">The sequence shown here is derived from an EMBL/GenBank/DDBJ whole genome shotgun (WGS) entry which is preliminary data.</text>
</comment>
<feature type="region of interest" description="Disordered" evidence="1">
    <location>
        <begin position="93"/>
        <end position="141"/>
    </location>
</feature>
<proteinExistence type="predicted"/>
<reference evidence="2 3" key="1">
    <citation type="submission" date="2024-02" db="EMBL/GenBank/DDBJ databases">
        <title>A draft genome for the cacao thread blight pathogen Marasmius crinis-equi.</title>
        <authorList>
            <person name="Cohen S.P."/>
            <person name="Baruah I.K."/>
            <person name="Amoako-Attah I."/>
            <person name="Bukari Y."/>
            <person name="Meinhardt L.W."/>
            <person name="Bailey B.A."/>
        </authorList>
    </citation>
    <scope>NUCLEOTIDE SEQUENCE [LARGE SCALE GENOMIC DNA]</scope>
    <source>
        <strain evidence="2 3">GH-76</strain>
    </source>
</reference>
<evidence type="ECO:0000313" key="3">
    <source>
        <dbReference type="Proteomes" id="UP001465976"/>
    </source>
</evidence>
<gene>
    <name evidence="2" type="ORF">V5O48_015149</name>
</gene>
<organism evidence="2 3">
    <name type="scientific">Marasmius crinis-equi</name>
    <dbReference type="NCBI Taxonomy" id="585013"/>
    <lineage>
        <taxon>Eukaryota</taxon>
        <taxon>Fungi</taxon>
        <taxon>Dikarya</taxon>
        <taxon>Basidiomycota</taxon>
        <taxon>Agaricomycotina</taxon>
        <taxon>Agaricomycetes</taxon>
        <taxon>Agaricomycetidae</taxon>
        <taxon>Agaricales</taxon>
        <taxon>Marasmiineae</taxon>
        <taxon>Marasmiaceae</taxon>
        <taxon>Marasmius</taxon>
    </lineage>
</organism>
<keyword evidence="3" id="KW-1185">Reference proteome</keyword>
<evidence type="ECO:0000256" key="1">
    <source>
        <dbReference type="SAM" id="MobiDB-lite"/>
    </source>
</evidence>